<keyword evidence="1" id="KW-0812">Transmembrane</keyword>
<dbReference type="AlphaFoldDB" id="A0A3D9B2J9"/>
<name>A0A3D9B2J9_9FLAO</name>
<keyword evidence="3" id="KW-1185">Reference proteome</keyword>
<evidence type="ECO:0000313" key="3">
    <source>
        <dbReference type="Proteomes" id="UP000256924"/>
    </source>
</evidence>
<reference evidence="2 3" key="1">
    <citation type="journal article" date="2004" name="Emerg. Infect. Dis.">
        <title>Amoebae-resisting bacteria isolated from human nasal swabs by amoebal coculture.</title>
        <authorList>
            <person name="Greub G."/>
            <person name="La Scola B."/>
            <person name="Raoult D."/>
        </authorList>
    </citation>
    <scope>NUCLEOTIDE SEQUENCE [LARGE SCALE GENOMIC DNA]</scope>
    <source>
        <strain evidence="2 3">CCUG 51329</strain>
    </source>
</reference>
<sequence>MKTFIIFTFFILGCFAFTGCKSKVIPGETKEKIIIQKEIVKDTVLTIEKDSSFYSAYIDCVNGKPVLKENLKTTGNVFKNKAGRVLAVPNVSLQNGILTVNCQKEAERKFFTWREKFLQEWNTDIKQVPVPIPLTKFQKLKMAIGSAVFWLVTVGGCLVGIAYLIRFIIRKKLLK</sequence>
<dbReference type="PROSITE" id="PS51257">
    <property type="entry name" value="PROKAR_LIPOPROTEIN"/>
    <property type="match status" value="1"/>
</dbReference>
<evidence type="ECO:0000313" key="2">
    <source>
        <dbReference type="EMBL" id="REC47870.1"/>
    </source>
</evidence>
<dbReference type="RefSeq" id="WP_116098935.1">
    <property type="nucleotide sequence ID" value="NZ_QNVU01000024.1"/>
</dbReference>
<evidence type="ECO:0000256" key="1">
    <source>
        <dbReference type="SAM" id="Phobius"/>
    </source>
</evidence>
<proteinExistence type="predicted"/>
<comment type="caution">
    <text evidence="2">The sequence shown here is derived from an EMBL/GenBank/DDBJ whole genome shotgun (WGS) entry which is preliminary data.</text>
</comment>
<feature type="transmembrane region" description="Helical" evidence="1">
    <location>
        <begin position="147"/>
        <end position="169"/>
    </location>
</feature>
<organism evidence="2 3">
    <name type="scientific">Candidatus Chryseobacterium massiliense</name>
    <dbReference type="NCBI Taxonomy" id="204089"/>
    <lineage>
        <taxon>Bacteria</taxon>
        <taxon>Pseudomonadati</taxon>
        <taxon>Bacteroidota</taxon>
        <taxon>Flavobacteriia</taxon>
        <taxon>Flavobacteriales</taxon>
        <taxon>Weeksellaceae</taxon>
        <taxon>Chryseobacterium group</taxon>
        <taxon>Chryseobacterium</taxon>
    </lineage>
</organism>
<accession>A0A3D9B2J9</accession>
<evidence type="ECO:0008006" key="4">
    <source>
        <dbReference type="Google" id="ProtNLM"/>
    </source>
</evidence>
<protein>
    <recommendedName>
        <fullName evidence="4">Lipoprotein</fullName>
    </recommendedName>
</protein>
<dbReference type="Proteomes" id="UP000256924">
    <property type="component" value="Unassembled WGS sequence"/>
</dbReference>
<keyword evidence="1" id="KW-0472">Membrane</keyword>
<keyword evidence="1" id="KW-1133">Transmembrane helix</keyword>
<gene>
    <name evidence="2" type="ORF">DRF68_12575</name>
</gene>
<dbReference type="EMBL" id="QNVU01000024">
    <property type="protein sequence ID" value="REC47870.1"/>
    <property type="molecule type" value="Genomic_DNA"/>
</dbReference>